<dbReference type="InterPro" id="IPR035437">
    <property type="entry name" value="SNase_OB-fold_sf"/>
</dbReference>
<dbReference type="RefSeq" id="WP_065919528.1">
    <property type="nucleotide sequence ID" value="NZ_CP016793.1"/>
</dbReference>
<dbReference type="STRING" id="1586287.BBK82_39680"/>
<accession>A0A1B2HTZ1</accession>
<evidence type="ECO:0000259" key="3">
    <source>
        <dbReference type="PROSITE" id="PS51173"/>
    </source>
</evidence>
<dbReference type="GO" id="GO:0005975">
    <property type="term" value="P:carbohydrate metabolic process"/>
    <property type="evidence" value="ECO:0007669"/>
    <property type="project" value="InterPro"/>
</dbReference>
<reference evidence="4 5" key="1">
    <citation type="submission" date="2016-07" db="EMBL/GenBank/DDBJ databases">
        <title>Complete genome sequence of the Lentzea guizhouensis DHS C013.</title>
        <authorList>
            <person name="Cao C."/>
        </authorList>
    </citation>
    <scope>NUCLEOTIDE SEQUENCE [LARGE SCALE GENOMIC DNA]</scope>
    <source>
        <strain evidence="4 5">DHS C013</strain>
    </source>
</reference>
<dbReference type="InterPro" id="IPR001919">
    <property type="entry name" value="CBD2"/>
</dbReference>
<dbReference type="EMBL" id="CP016793">
    <property type="protein sequence ID" value="ANZ41191.1"/>
    <property type="molecule type" value="Genomic_DNA"/>
</dbReference>
<gene>
    <name evidence="4" type="ORF">BBK82_39680</name>
</gene>
<dbReference type="SUPFAM" id="SSF49384">
    <property type="entry name" value="Carbohydrate-binding domain"/>
    <property type="match status" value="1"/>
</dbReference>
<evidence type="ECO:0000313" key="5">
    <source>
        <dbReference type="Proteomes" id="UP000093053"/>
    </source>
</evidence>
<dbReference type="Gene3D" id="2.60.40.290">
    <property type="match status" value="1"/>
</dbReference>
<organism evidence="4 5">
    <name type="scientific">Lentzea guizhouensis</name>
    <dbReference type="NCBI Taxonomy" id="1586287"/>
    <lineage>
        <taxon>Bacteria</taxon>
        <taxon>Bacillati</taxon>
        <taxon>Actinomycetota</taxon>
        <taxon>Actinomycetes</taxon>
        <taxon>Pseudonocardiales</taxon>
        <taxon>Pseudonocardiaceae</taxon>
        <taxon>Lentzea</taxon>
    </lineage>
</organism>
<dbReference type="GO" id="GO:0030247">
    <property type="term" value="F:polysaccharide binding"/>
    <property type="evidence" value="ECO:0007669"/>
    <property type="project" value="UniProtKB-UniRule"/>
</dbReference>
<dbReference type="GO" id="GO:0004553">
    <property type="term" value="F:hydrolase activity, hydrolyzing O-glycosyl compounds"/>
    <property type="evidence" value="ECO:0007669"/>
    <property type="project" value="InterPro"/>
</dbReference>
<dbReference type="PROSITE" id="PS51257">
    <property type="entry name" value="PROKAR_LIPOPROTEIN"/>
    <property type="match status" value="1"/>
</dbReference>
<feature type="region of interest" description="Disordered" evidence="1">
    <location>
        <begin position="29"/>
        <end position="48"/>
    </location>
</feature>
<feature type="signal peptide" evidence="2">
    <location>
        <begin position="1"/>
        <end position="29"/>
    </location>
</feature>
<protein>
    <recommendedName>
        <fullName evidence="3">CBM2 domain-containing protein</fullName>
    </recommendedName>
</protein>
<proteinExistence type="predicted"/>
<evidence type="ECO:0000256" key="2">
    <source>
        <dbReference type="SAM" id="SignalP"/>
    </source>
</evidence>
<dbReference type="SMART" id="SM00637">
    <property type="entry name" value="CBD_II"/>
    <property type="match status" value="1"/>
</dbReference>
<evidence type="ECO:0000256" key="1">
    <source>
        <dbReference type="SAM" id="MobiDB-lite"/>
    </source>
</evidence>
<keyword evidence="5" id="KW-1185">Reference proteome</keyword>
<dbReference type="Pfam" id="PF00553">
    <property type="entry name" value="CBM_2"/>
    <property type="match status" value="1"/>
</dbReference>
<dbReference type="AlphaFoldDB" id="A0A1B2HTZ1"/>
<feature type="chain" id="PRO_5008538515" description="CBM2 domain-containing protein" evidence="2">
    <location>
        <begin position="30"/>
        <end position="294"/>
    </location>
</feature>
<name>A0A1B2HTZ1_9PSEU</name>
<dbReference type="InterPro" id="IPR008965">
    <property type="entry name" value="CBM2/CBM3_carb-bd_dom_sf"/>
</dbReference>
<dbReference type="Proteomes" id="UP000093053">
    <property type="component" value="Chromosome"/>
</dbReference>
<dbReference type="OrthoDB" id="3401948at2"/>
<evidence type="ECO:0000313" key="4">
    <source>
        <dbReference type="EMBL" id="ANZ41191.1"/>
    </source>
</evidence>
<sequence length="294" mass="30771">MRRLLGVVRTDPLGWLLATVVLLAGAASACSGDDRPPPPAQPSQADVPIVEPPDEEELGRTVQEVVDVRTVQLSDGEEVQVKGLAAPDGCWADAATAFARTVLLEKPVEPTAAGSLRLADGTDHAVLAVELGMVRSEAGDDRALHEAEASASAKRLGRWGPPCVLPNTRDPPPAPVPATTTAPAPRAVTGCSVEYRVTHSWPGGFRTDVTIRNTGTTDVTGWTLQWKFANGQTVTEMWNVTHRQAGADVSATALSCNRTIPRGESVLTGFTANSSGSSASPRAFSLNGHACSVV</sequence>
<dbReference type="SUPFAM" id="SSF50199">
    <property type="entry name" value="Staphylococcal nuclease"/>
    <property type="match status" value="1"/>
</dbReference>
<feature type="domain" description="CBM2" evidence="3">
    <location>
        <begin position="184"/>
        <end position="294"/>
    </location>
</feature>
<dbReference type="KEGG" id="led:BBK82_39680"/>
<keyword evidence="2" id="KW-0732">Signal</keyword>
<dbReference type="PROSITE" id="PS51173">
    <property type="entry name" value="CBM2"/>
    <property type="match status" value="1"/>
</dbReference>
<dbReference type="InterPro" id="IPR012291">
    <property type="entry name" value="CBM2_carb-bd_dom_sf"/>
</dbReference>